<evidence type="ECO:0000256" key="1">
    <source>
        <dbReference type="ARBA" id="ARBA00004443"/>
    </source>
</evidence>
<keyword evidence="4" id="KW-0679">Respiratory chain</keyword>
<dbReference type="AlphaFoldDB" id="A0A7S1T6U0"/>
<keyword evidence="3" id="KW-0813">Transport</keyword>
<evidence type="ECO:0000256" key="4">
    <source>
        <dbReference type="ARBA" id="ARBA00022660"/>
    </source>
</evidence>
<dbReference type="GO" id="GO:0005743">
    <property type="term" value="C:mitochondrial inner membrane"/>
    <property type="evidence" value="ECO:0007669"/>
    <property type="project" value="UniProtKB-SubCell"/>
</dbReference>
<protein>
    <recommendedName>
        <fullName evidence="10">Cytochrome b-c1 complex subunit 7</fullName>
    </recommendedName>
</protein>
<evidence type="ECO:0008006" key="10">
    <source>
        <dbReference type="Google" id="ProtNLM"/>
    </source>
</evidence>
<organism evidence="9">
    <name type="scientific">Compsopogon caeruleus</name>
    <dbReference type="NCBI Taxonomy" id="31354"/>
    <lineage>
        <taxon>Eukaryota</taxon>
        <taxon>Rhodophyta</taxon>
        <taxon>Compsopogonophyceae</taxon>
        <taxon>Compsopogonales</taxon>
        <taxon>Compsopogonaceae</taxon>
        <taxon>Compsopogon</taxon>
    </lineage>
</organism>
<keyword evidence="8" id="KW-0472">Membrane</keyword>
<dbReference type="Gene3D" id="1.10.1090.10">
    <property type="entry name" value="Cytochrome b-c1 complex subunit 7"/>
    <property type="match status" value="1"/>
</dbReference>
<dbReference type="GO" id="GO:0006122">
    <property type="term" value="P:mitochondrial electron transport, ubiquinol to cytochrome c"/>
    <property type="evidence" value="ECO:0007669"/>
    <property type="project" value="InterPro"/>
</dbReference>
<evidence type="ECO:0000256" key="6">
    <source>
        <dbReference type="ARBA" id="ARBA00022982"/>
    </source>
</evidence>
<comment type="similarity">
    <text evidence="2">Belongs to the UQCRB/QCR7 family.</text>
</comment>
<evidence type="ECO:0000256" key="8">
    <source>
        <dbReference type="ARBA" id="ARBA00023136"/>
    </source>
</evidence>
<sequence length="115" mass="13957">MGMGDFLLRLPVVRPMVSWMSKSYQAAVESELRKFGLRYDDLLNEDDPEVKRAIENLPAEEQELRWKRLKRAMDLDLKKTYLHPDMAKEVDVWNPYIRDRIEVMKRERVDRQRYE</sequence>
<accession>A0A7S1T6U0</accession>
<gene>
    <name evidence="9" type="ORF">CCAE0312_LOCUS1145</name>
</gene>
<evidence type="ECO:0000256" key="7">
    <source>
        <dbReference type="ARBA" id="ARBA00023128"/>
    </source>
</evidence>
<comment type="subcellular location">
    <subcellularLocation>
        <location evidence="1">Mitochondrion inner membrane</location>
        <topology evidence="1">Peripheral membrane protein</topology>
        <orientation evidence="1">Matrix side</orientation>
    </subcellularLocation>
</comment>
<dbReference type="SUPFAM" id="SSF81524">
    <property type="entry name" value="14 kDa protein of cytochrome bc1 complex (Ubiquinol-cytochrome c reductase)"/>
    <property type="match status" value="1"/>
</dbReference>
<dbReference type="InterPro" id="IPR003197">
    <property type="entry name" value="QCR7"/>
</dbReference>
<dbReference type="PANTHER" id="PTHR12022:SF0">
    <property type="entry name" value="CYTOCHROME B-C1 COMPLEX SUBUNIT 7"/>
    <property type="match status" value="1"/>
</dbReference>
<proteinExistence type="inferred from homology"/>
<name>A0A7S1T6U0_9RHOD</name>
<keyword evidence="7" id="KW-0496">Mitochondrion</keyword>
<evidence type="ECO:0000313" key="9">
    <source>
        <dbReference type="EMBL" id="CAD9225346.1"/>
    </source>
</evidence>
<keyword evidence="5" id="KW-0999">Mitochondrion inner membrane</keyword>
<dbReference type="GO" id="GO:0045275">
    <property type="term" value="C:respiratory chain complex III"/>
    <property type="evidence" value="ECO:0007669"/>
    <property type="project" value="InterPro"/>
</dbReference>
<reference evidence="9" key="1">
    <citation type="submission" date="2021-01" db="EMBL/GenBank/DDBJ databases">
        <authorList>
            <person name="Corre E."/>
            <person name="Pelletier E."/>
            <person name="Niang G."/>
            <person name="Scheremetjew M."/>
            <person name="Finn R."/>
            <person name="Kale V."/>
            <person name="Holt S."/>
            <person name="Cochrane G."/>
            <person name="Meng A."/>
            <person name="Brown T."/>
            <person name="Cohen L."/>
        </authorList>
    </citation>
    <scope>NUCLEOTIDE SEQUENCE</scope>
    <source>
        <strain evidence="9">SAG 36.94</strain>
    </source>
</reference>
<evidence type="ECO:0000256" key="3">
    <source>
        <dbReference type="ARBA" id="ARBA00022448"/>
    </source>
</evidence>
<evidence type="ECO:0000256" key="2">
    <source>
        <dbReference type="ARBA" id="ARBA00008554"/>
    </source>
</evidence>
<keyword evidence="6" id="KW-0249">Electron transport</keyword>
<dbReference type="PANTHER" id="PTHR12022">
    <property type="entry name" value="UBIQUINOL-CYTOCHROME C REDUCTASE COMPLEX 14 KD PROTEIN"/>
    <property type="match status" value="1"/>
</dbReference>
<dbReference type="Pfam" id="PF02271">
    <property type="entry name" value="UCR_14kD"/>
    <property type="match status" value="1"/>
</dbReference>
<dbReference type="EMBL" id="HBGH01002134">
    <property type="protein sequence ID" value="CAD9225346.1"/>
    <property type="molecule type" value="Transcribed_RNA"/>
</dbReference>
<dbReference type="InterPro" id="IPR036544">
    <property type="entry name" value="QCR7_sf"/>
</dbReference>
<evidence type="ECO:0000256" key="5">
    <source>
        <dbReference type="ARBA" id="ARBA00022792"/>
    </source>
</evidence>